<comment type="caution">
    <text evidence="2">The sequence shown here is derived from an EMBL/GenBank/DDBJ whole genome shotgun (WGS) entry which is preliminary data.</text>
</comment>
<dbReference type="GO" id="GO:0003677">
    <property type="term" value="F:DNA binding"/>
    <property type="evidence" value="ECO:0007669"/>
    <property type="project" value="InterPro"/>
</dbReference>
<keyword evidence="3" id="KW-1185">Reference proteome</keyword>
<reference evidence="2 3" key="1">
    <citation type="submission" date="2019-11" db="EMBL/GenBank/DDBJ databases">
        <authorList>
            <person name="Criscuolo A."/>
        </authorList>
    </citation>
    <scope>NUCLEOTIDE SEQUENCE [LARGE SCALE GENOMIC DNA]</scope>
    <source>
        <strain evidence="2">CIP111667</strain>
    </source>
</reference>
<dbReference type="Proteomes" id="UP000419743">
    <property type="component" value="Unassembled WGS sequence"/>
</dbReference>
<evidence type="ECO:0008006" key="4">
    <source>
        <dbReference type="Google" id="ProtNLM"/>
    </source>
</evidence>
<organism evidence="2 3">
    <name type="scientific">Occultella aeris</name>
    <dbReference type="NCBI Taxonomy" id="2761496"/>
    <lineage>
        <taxon>Bacteria</taxon>
        <taxon>Bacillati</taxon>
        <taxon>Actinomycetota</taxon>
        <taxon>Actinomycetes</taxon>
        <taxon>Micrococcales</taxon>
        <taxon>Ruaniaceae</taxon>
        <taxon>Occultella</taxon>
    </lineage>
</organism>
<feature type="region of interest" description="Disordered" evidence="1">
    <location>
        <begin position="110"/>
        <end position="131"/>
    </location>
</feature>
<evidence type="ECO:0000313" key="3">
    <source>
        <dbReference type="Proteomes" id="UP000419743"/>
    </source>
</evidence>
<dbReference type="InterPro" id="IPR004401">
    <property type="entry name" value="YbaB/EbfC"/>
</dbReference>
<sequence length="131" mass="14292">MSWQAGYEESLSKLEALTEIATTRASAMQGANARLGGVRIESWSPQRDVKVVIDSTGLIQDVEFTEAATRSSPLALNRGLMRAHDDALRALAAQVEEIAADELADSPELRESLQSTYRNGLPQRVFDDASE</sequence>
<evidence type="ECO:0000313" key="2">
    <source>
        <dbReference type="EMBL" id="VZO36852.1"/>
    </source>
</evidence>
<accession>A0A7M4DIP0</accession>
<dbReference type="Pfam" id="PF02575">
    <property type="entry name" value="YbaB_DNA_bd"/>
    <property type="match status" value="1"/>
</dbReference>
<proteinExistence type="predicted"/>
<protein>
    <recommendedName>
        <fullName evidence="4">YbaB/EbfC family DNA-binding protein</fullName>
    </recommendedName>
</protein>
<dbReference type="AlphaFoldDB" id="A0A7M4DIP0"/>
<dbReference type="SUPFAM" id="SSF82607">
    <property type="entry name" value="YbaB-like"/>
    <property type="match status" value="1"/>
</dbReference>
<name>A0A7M4DIP0_9MICO</name>
<dbReference type="EMBL" id="CACRYJ010000028">
    <property type="protein sequence ID" value="VZO36852.1"/>
    <property type="molecule type" value="Genomic_DNA"/>
</dbReference>
<dbReference type="InterPro" id="IPR036894">
    <property type="entry name" value="YbaB-like_sf"/>
</dbReference>
<gene>
    <name evidence="2" type="ORF">HALOF300_01993</name>
</gene>
<dbReference type="Gene3D" id="3.30.1310.10">
    <property type="entry name" value="Nucleoid-associated protein YbaB-like domain"/>
    <property type="match status" value="1"/>
</dbReference>
<dbReference type="RefSeq" id="WP_156740798.1">
    <property type="nucleotide sequence ID" value="NZ_CACRYJ010000028.1"/>
</dbReference>
<evidence type="ECO:0000256" key="1">
    <source>
        <dbReference type="SAM" id="MobiDB-lite"/>
    </source>
</evidence>